<evidence type="ECO:0000313" key="8">
    <source>
        <dbReference type="Proteomes" id="UP000317039"/>
    </source>
</evidence>
<evidence type="ECO:0000256" key="3">
    <source>
        <dbReference type="ARBA" id="ARBA00022824"/>
    </source>
</evidence>
<sequence length="384" mass="42486">MALVVVHGILSDSGAWDPLCELIERDADLAGRIRVVRVDYPSKIVELAPRRTLPDLDTVAAFLGTELAERLAPEEPVVFAAHSQGGLIVQRYLIQELTAGRGSALRRVRRLLMFATPNSGSEYLLPLRRRWQRNPQERELRPLNEKIIQTQRMMLERVVHATDATMHSVPIPVEAYAGLADPIVLPQSANSVFPAGGVLPGDHSTIIRPTSADDLVYRIVKTRLLHEVQRDDHVAPESPEAARVDRLDRAIASELRTQRIQRPVEKKLPKEAVRRIASALAQIADLTDPTARQQYVMSMPLYIRQRMHHGGGNPRLELAALVEICAAFGETGREALIVSVEWAFAAEDPAVGVALAVIEEQWPPGATEPPPEEVDSSHTGTARR</sequence>
<comment type="subcellular location">
    <subcellularLocation>
        <location evidence="1">Endoplasmic reticulum</location>
    </subcellularLocation>
    <subcellularLocation>
        <location evidence="2">Membrane</location>
    </subcellularLocation>
</comment>
<evidence type="ECO:0000256" key="1">
    <source>
        <dbReference type="ARBA" id="ARBA00004240"/>
    </source>
</evidence>
<reference evidence="7 8" key="1">
    <citation type="submission" date="2019-07" db="EMBL/GenBank/DDBJ databases">
        <title>Complete Genome Sequence and Methylome Analysis of Nocardia otitidis-caviarum NEB252.</title>
        <authorList>
            <person name="Fomenkov A."/>
            <person name="Anton B.P."/>
            <person name="Vincze T."/>
            <person name="Roberts R.J."/>
        </authorList>
    </citation>
    <scope>NUCLEOTIDE SEQUENCE [LARGE SCALE GENOMIC DNA]</scope>
    <source>
        <strain evidence="7 8">NEB252</strain>
    </source>
</reference>
<proteinExistence type="predicted"/>
<keyword evidence="7" id="KW-0378">Hydrolase</keyword>
<evidence type="ECO:0000259" key="6">
    <source>
        <dbReference type="Pfam" id="PF12697"/>
    </source>
</evidence>
<dbReference type="Proteomes" id="UP000317039">
    <property type="component" value="Chromosome"/>
</dbReference>
<dbReference type="GeneID" id="80333539"/>
<dbReference type="KEGG" id="nod:FOH10_14240"/>
<evidence type="ECO:0000313" key="7">
    <source>
        <dbReference type="EMBL" id="QDP79698.1"/>
    </source>
</evidence>
<name>A0A516NLE2_9NOCA</name>
<protein>
    <submittedName>
        <fullName evidence="7">Alpha/beta fold hydrolase</fullName>
    </submittedName>
</protein>
<evidence type="ECO:0000256" key="5">
    <source>
        <dbReference type="SAM" id="MobiDB-lite"/>
    </source>
</evidence>
<dbReference type="InterPro" id="IPR052374">
    <property type="entry name" value="SERAC1"/>
</dbReference>
<dbReference type="InterPro" id="IPR029058">
    <property type="entry name" value="AB_hydrolase_fold"/>
</dbReference>
<evidence type="ECO:0000256" key="2">
    <source>
        <dbReference type="ARBA" id="ARBA00004370"/>
    </source>
</evidence>
<dbReference type="AlphaFoldDB" id="A0A516NLE2"/>
<keyword evidence="4" id="KW-0472">Membrane</keyword>
<dbReference type="InterPro" id="IPR000073">
    <property type="entry name" value="AB_hydrolase_1"/>
</dbReference>
<dbReference type="Gene3D" id="3.40.50.1820">
    <property type="entry name" value="alpha/beta hydrolase"/>
    <property type="match status" value="1"/>
</dbReference>
<feature type="region of interest" description="Disordered" evidence="5">
    <location>
        <begin position="361"/>
        <end position="384"/>
    </location>
</feature>
<keyword evidence="3" id="KW-0256">Endoplasmic reticulum</keyword>
<accession>A0A516NLE2</accession>
<feature type="domain" description="AB hydrolase-1" evidence="6">
    <location>
        <begin position="3"/>
        <end position="239"/>
    </location>
</feature>
<dbReference type="PANTHER" id="PTHR48182">
    <property type="entry name" value="PROTEIN SERAC1"/>
    <property type="match status" value="1"/>
</dbReference>
<dbReference type="RefSeq" id="WP_143981067.1">
    <property type="nucleotide sequence ID" value="NZ_CP041695.1"/>
</dbReference>
<dbReference type="PANTHER" id="PTHR48182:SF2">
    <property type="entry name" value="PROTEIN SERAC1"/>
    <property type="match status" value="1"/>
</dbReference>
<organism evidence="7 8">
    <name type="scientific">Nocardia otitidiscaviarum</name>
    <dbReference type="NCBI Taxonomy" id="1823"/>
    <lineage>
        <taxon>Bacteria</taxon>
        <taxon>Bacillati</taxon>
        <taxon>Actinomycetota</taxon>
        <taxon>Actinomycetes</taxon>
        <taxon>Mycobacteriales</taxon>
        <taxon>Nocardiaceae</taxon>
        <taxon>Nocardia</taxon>
    </lineage>
</organism>
<evidence type="ECO:0000256" key="4">
    <source>
        <dbReference type="ARBA" id="ARBA00023136"/>
    </source>
</evidence>
<dbReference type="EMBL" id="CP041695">
    <property type="protein sequence ID" value="QDP79698.1"/>
    <property type="molecule type" value="Genomic_DNA"/>
</dbReference>
<dbReference type="Pfam" id="PF12697">
    <property type="entry name" value="Abhydrolase_6"/>
    <property type="match status" value="1"/>
</dbReference>
<dbReference type="GO" id="GO:0016020">
    <property type="term" value="C:membrane"/>
    <property type="evidence" value="ECO:0007669"/>
    <property type="project" value="UniProtKB-SubCell"/>
</dbReference>
<gene>
    <name evidence="7" type="ORF">FOH10_14240</name>
</gene>
<dbReference type="GO" id="GO:0016787">
    <property type="term" value="F:hydrolase activity"/>
    <property type="evidence" value="ECO:0007669"/>
    <property type="project" value="UniProtKB-KW"/>
</dbReference>
<dbReference type="SUPFAM" id="SSF53474">
    <property type="entry name" value="alpha/beta-Hydrolases"/>
    <property type="match status" value="1"/>
</dbReference>